<dbReference type="Proteomes" id="UP001470230">
    <property type="component" value="Unassembled WGS sequence"/>
</dbReference>
<name>A0ABR2KWD9_9EUKA</name>
<proteinExistence type="predicted"/>
<evidence type="ECO:0000313" key="2">
    <source>
        <dbReference type="Proteomes" id="UP001470230"/>
    </source>
</evidence>
<sequence length="99" mass="11009">MSSAASALKGQLNLIDEADIIATSQLKKRCVYHSVDWEVGMSVAGSDGDSNPHPYVNLVFRGVDEKGNIKTYPVTYSLQQFYDFVSNVQRMQKSISSFK</sequence>
<comment type="caution">
    <text evidence="1">The sequence shown here is derived from an EMBL/GenBank/DDBJ whole genome shotgun (WGS) entry which is preliminary data.</text>
</comment>
<gene>
    <name evidence="1" type="ORF">M9Y10_023558</name>
</gene>
<accession>A0ABR2KWD9</accession>
<evidence type="ECO:0008006" key="3">
    <source>
        <dbReference type="Google" id="ProtNLM"/>
    </source>
</evidence>
<organism evidence="1 2">
    <name type="scientific">Tritrichomonas musculus</name>
    <dbReference type="NCBI Taxonomy" id="1915356"/>
    <lineage>
        <taxon>Eukaryota</taxon>
        <taxon>Metamonada</taxon>
        <taxon>Parabasalia</taxon>
        <taxon>Tritrichomonadida</taxon>
        <taxon>Tritrichomonadidae</taxon>
        <taxon>Tritrichomonas</taxon>
    </lineage>
</organism>
<evidence type="ECO:0000313" key="1">
    <source>
        <dbReference type="EMBL" id="KAK8895116.1"/>
    </source>
</evidence>
<dbReference type="EMBL" id="JAPFFF010000003">
    <property type="protein sequence ID" value="KAK8895116.1"/>
    <property type="molecule type" value="Genomic_DNA"/>
</dbReference>
<keyword evidence="2" id="KW-1185">Reference proteome</keyword>
<reference evidence="1 2" key="1">
    <citation type="submission" date="2024-04" db="EMBL/GenBank/DDBJ databases">
        <title>Tritrichomonas musculus Genome.</title>
        <authorList>
            <person name="Alves-Ferreira E."/>
            <person name="Grigg M."/>
            <person name="Lorenzi H."/>
            <person name="Galac M."/>
        </authorList>
    </citation>
    <scope>NUCLEOTIDE SEQUENCE [LARGE SCALE GENOMIC DNA]</scope>
    <source>
        <strain evidence="1 2">EAF2021</strain>
    </source>
</reference>
<protein>
    <recommendedName>
        <fullName evidence="3">COMM domain-containing protein</fullName>
    </recommendedName>
</protein>